<feature type="domain" description="HTH cro/C1-type" evidence="5">
    <location>
        <begin position="17"/>
        <end position="71"/>
    </location>
</feature>
<dbReference type="InterPro" id="IPR026281">
    <property type="entry name" value="HTH_RamB"/>
</dbReference>
<keyword evidence="4" id="KW-0804">Transcription</keyword>
<dbReference type="Pfam" id="PF06114">
    <property type="entry name" value="Peptidase_M78"/>
    <property type="match status" value="1"/>
</dbReference>
<dbReference type="Gene3D" id="1.10.260.40">
    <property type="entry name" value="lambda repressor-like DNA-binding domains"/>
    <property type="match status" value="1"/>
</dbReference>
<sequence length="481" mass="53330">MPAAAPAKPAARLGAKIRLLRRQEGLSQVQLAESLGISPSYLNLIEGNKRPLTAPLLIRLAQQFHLDLKALAPEQDQRLAEDLLEAFGDPLFEPLGLQAQEVRELVQNSPQLARGVFELYRAYQHAQEGLESLSARLSDGQGFDPEATRLPSEEVNDFIQQAMNHFPDLETAAESLWAEGHLNPDALYPGLVAAVEARGLKVRVHRAADGPGLLRRYDPERRLISLSELLPLRSRAFQLAHQLALLDHSALLDALADHPLLRMSSSRALARVALANYFAGAVLMPYERFLQATKAERYDIEILGRRFQASFEQVCHRLTTLRRPGAEGVPFHFLRIDIAGNISKSFSATGIRFARFSGACPRWNAHAAFLTPGLVRTQVSVMPDGRKYFCIARTIQKDTGGYRGQHATQALGLGCDMGHAKELVYADGVRLDQPPVPIGVTCRLCERTDCEQRAFPPLQQALKVEENLRRTSFYARIESGA</sequence>
<dbReference type="Proteomes" id="UP001165089">
    <property type="component" value="Unassembled WGS sequence"/>
</dbReference>
<evidence type="ECO:0000313" key="6">
    <source>
        <dbReference type="EMBL" id="GLH70693.1"/>
    </source>
</evidence>
<dbReference type="InterPro" id="IPR018653">
    <property type="entry name" value="ScfR_C"/>
</dbReference>
<dbReference type="Pfam" id="PF12844">
    <property type="entry name" value="HTH_19"/>
    <property type="match status" value="1"/>
</dbReference>
<keyword evidence="3" id="KW-0238">DNA-binding</keyword>
<evidence type="ECO:0000259" key="5">
    <source>
        <dbReference type="PROSITE" id="PS50943"/>
    </source>
</evidence>
<evidence type="ECO:0000256" key="3">
    <source>
        <dbReference type="ARBA" id="ARBA00023125"/>
    </source>
</evidence>
<dbReference type="EMBL" id="BSDD01000004">
    <property type="protein sequence ID" value="GLH70693.1"/>
    <property type="molecule type" value="Genomic_DNA"/>
</dbReference>
<comment type="caution">
    <text evidence="6">The sequence shown here is derived from an EMBL/GenBank/DDBJ whole genome shotgun (WGS) entry which is preliminary data.</text>
</comment>
<keyword evidence="2" id="KW-0805">Transcription regulation</keyword>
<dbReference type="SUPFAM" id="SSF47413">
    <property type="entry name" value="lambda repressor-like DNA-binding domains"/>
    <property type="match status" value="1"/>
</dbReference>
<reference evidence="6 7" key="1">
    <citation type="journal article" date="2023" name="Antonie Van Leeuwenhoek">
        <title>Mesoterricola silvestris gen. nov., sp. nov., Mesoterricola sediminis sp. nov., Geothrix oryzae sp. nov., Geothrix edaphica sp. nov., Geothrix rubra sp. nov., and Geothrix limicola sp. nov., six novel members of Acidobacteriota isolated from soils.</title>
        <authorList>
            <person name="Itoh H."/>
            <person name="Sugisawa Y."/>
            <person name="Mise K."/>
            <person name="Xu Z."/>
            <person name="Kuniyasu M."/>
            <person name="Ushijima N."/>
            <person name="Kawano K."/>
            <person name="Kobayashi E."/>
            <person name="Shiratori Y."/>
            <person name="Masuda Y."/>
            <person name="Senoo K."/>
        </authorList>
    </citation>
    <scope>NUCLEOTIDE SEQUENCE [LARGE SCALE GENOMIC DNA]</scope>
    <source>
        <strain evidence="6 7">Red803</strain>
    </source>
</reference>
<dbReference type="PIRSF" id="PIRSF019251">
    <property type="entry name" value="Rv0465c"/>
    <property type="match status" value="1"/>
</dbReference>
<dbReference type="CDD" id="cd00093">
    <property type="entry name" value="HTH_XRE"/>
    <property type="match status" value="1"/>
</dbReference>
<dbReference type="PANTHER" id="PTHR46797:SF23">
    <property type="entry name" value="HTH-TYPE TRANSCRIPTIONAL REGULATOR SUTR"/>
    <property type="match status" value="1"/>
</dbReference>
<dbReference type="Pfam" id="PF09856">
    <property type="entry name" value="ScfRs"/>
    <property type="match status" value="1"/>
</dbReference>
<dbReference type="InterPro" id="IPR010982">
    <property type="entry name" value="Lambda_DNA-bd_dom_sf"/>
</dbReference>
<dbReference type="InterPro" id="IPR010359">
    <property type="entry name" value="IrrE_HExxH"/>
</dbReference>
<dbReference type="PROSITE" id="PS50943">
    <property type="entry name" value="HTH_CROC1"/>
    <property type="match status" value="1"/>
</dbReference>
<accession>A0ABQ5Q8F0</accession>
<dbReference type="PANTHER" id="PTHR46797">
    <property type="entry name" value="HTH-TYPE TRANSCRIPTIONAL REGULATOR"/>
    <property type="match status" value="1"/>
</dbReference>
<dbReference type="SMART" id="SM00530">
    <property type="entry name" value="HTH_XRE"/>
    <property type="match status" value="1"/>
</dbReference>
<protein>
    <submittedName>
        <fullName evidence="6">Cro/Cl family transcriptional regulator</fullName>
    </submittedName>
</protein>
<gene>
    <name evidence="6" type="ORF">GETHPA_22260</name>
</gene>
<evidence type="ECO:0000313" key="7">
    <source>
        <dbReference type="Proteomes" id="UP001165089"/>
    </source>
</evidence>
<name>A0ABQ5Q8F0_9BACT</name>
<organism evidence="6 7">
    <name type="scientific">Geothrix rubra</name>
    <dbReference type="NCBI Taxonomy" id="2927977"/>
    <lineage>
        <taxon>Bacteria</taxon>
        <taxon>Pseudomonadati</taxon>
        <taxon>Acidobacteriota</taxon>
        <taxon>Holophagae</taxon>
        <taxon>Holophagales</taxon>
        <taxon>Holophagaceae</taxon>
        <taxon>Geothrix</taxon>
    </lineage>
</organism>
<evidence type="ECO:0000256" key="1">
    <source>
        <dbReference type="ARBA" id="ARBA00007227"/>
    </source>
</evidence>
<evidence type="ECO:0000256" key="4">
    <source>
        <dbReference type="ARBA" id="ARBA00023163"/>
    </source>
</evidence>
<dbReference type="InterPro" id="IPR050807">
    <property type="entry name" value="TransReg_Diox_bact_type"/>
</dbReference>
<comment type="similarity">
    <text evidence="1">Belongs to the short-chain fatty acyl-CoA assimilation regulator (ScfR) family.</text>
</comment>
<dbReference type="RefSeq" id="WP_285726167.1">
    <property type="nucleotide sequence ID" value="NZ_BSDD01000004.1"/>
</dbReference>
<dbReference type="InterPro" id="IPR001387">
    <property type="entry name" value="Cro/C1-type_HTH"/>
</dbReference>
<evidence type="ECO:0000256" key="2">
    <source>
        <dbReference type="ARBA" id="ARBA00023015"/>
    </source>
</evidence>
<keyword evidence="7" id="KW-1185">Reference proteome</keyword>
<proteinExistence type="inferred from homology"/>